<dbReference type="AlphaFoldDB" id="A0A8J3Z3T2"/>
<evidence type="ECO:0000256" key="1">
    <source>
        <dbReference type="SAM" id="MobiDB-lite"/>
    </source>
</evidence>
<dbReference type="EMBL" id="BOPG01000022">
    <property type="protein sequence ID" value="GIJ55788.1"/>
    <property type="molecule type" value="Genomic_DNA"/>
</dbReference>
<comment type="caution">
    <text evidence="3">The sequence shown here is derived from an EMBL/GenBank/DDBJ whole genome shotgun (WGS) entry which is preliminary data.</text>
</comment>
<sequence>MFQRLRLRRAAHRYADHDWPVVPGARLSGDRFDCDQIGCPTVTCHPAVPDWERQALLDPDRIAGWWQRSEYGVLLATGHTFDVLEVAGPVGRKLAREVHGPVAVAPNGKQAHRWMFLVQGGAGLLPALAGNSAVVLHRAGSWIPAPPTPLPTGAVRWVTRPGEYAWEPADPVWVQRAAARMMRTSMRSPDHKSRQVWRVNAPRQASAE</sequence>
<evidence type="ECO:0000313" key="4">
    <source>
        <dbReference type="Proteomes" id="UP000612585"/>
    </source>
</evidence>
<evidence type="ECO:0000313" key="3">
    <source>
        <dbReference type="EMBL" id="GIJ55788.1"/>
    </source>
</evidence>
<gene>
    <name evidence="3" type="ORF">Vau01_033040</name>
</gene>
<evidence type="ECO:0000259" key="2">
    <source>
        <dbReference type="SMART" id="SM00943"/>
    </source>
</evidence>
<dbReference type="RefSeq" id="WP_203993117.1">
    <property type="nucleotide sequence ID" value="NZ_BOPG01000022.1"/>
</dbReference>
<proteinExistence type="predicted"/>
<feature type="domain" description="DNA primase/polymerase bifunctional N-terminal" evidence="2">
    <location>
        <begin position="11"/>
        <end position="174"/>
    </location>
</feature>
<feature type="region of interest" description="Disordered" evidence="1">
    <location>
        <begin position="185"/>
        <end position="208"/>
    </location>
</feature>
<organism evidence="3 4">
    <name type="scientific">Virgisporangium aurantiacum</name>
    <dbReference type="NCBI Taxonomy" id="175570"/>
    <lineage>
        <taxon>Bacteria</taxon>
        <taxon>Bacillati</taxon>
        <taxon>Actinomycetota</taxon>
        <taxon>Actinomycetes</taxon>
        <taxon>Micromonosporales</taxon>
        <taxon>Micromonosporaceae</taxon>
        <taxon>Virgisporangium</taxon>
    </lineage>
</organism>
<name>A0A8J3Z3T2_9ACTN</name>
<dbReference type="Pfam" id="PF09250">
    <property type="entry name" value="Prim-Pol"/>
    <property type="match status" value="1"/>
</dbReference>
<reference evidence="3" key="1">
    <citation type="submission" date="2021-01" db="EMBL/GenBank/DDBJ databases">
        <title>Whole genome shotgun sequence of Virgisporangium aurantiacum NBRC 16421.</title>
        <authorList>
            <person name="Komaki H."/>
            <person name="Tamura T."/>
        </authorList>
    </citation>
    <scope>NUCLEOTIDE SEQUENCE</scope>
    <source>
        <strain evidence="3">NBRC 16421</strain>
    </source>
</reference>
<accession>A0A8J3Z3T2</accession>
<dbReference type="InterPro" id="IPR015330">
    <property type="entry name" value="DNA_primase/pol_bifunc_N"/>
</dbReference>
<dbReference type="Proteomes" id="UP000612585">
    <property type="component" value="Unassembled WGS sequence"/>
</dbReference>
<protein>
    <submittedName>
        <fullName evidence="3">DNA primase</fullName>
    </submittedName>
</protein>
<dbReference type="SMART" id="SM00943">
    <property type="entry name" value="Prim-Pol"/>
    <property type="match status" value="1"/>
</dbReference>
<keyword evidence="4" id="KW-1185">Reference proteome</keyword>